<dbReference type="Pfam" id="PF20160">
    <property type="entry name" value="C-JID"/>
    <property type="match status" value="1"/>
</dbReference>
<evidence type="ECO:0000259" key="4">
    <source>
        <dbReference type="PROSITE" id="PS50104"/>
    </source>
</evidence>
<reference evidence="5 6" key="1">
    <citation type="submission" date="2024-01" db="EMBL/GenBank/DDBJ databases">
        <authorList>
            <person name="Waweru B."/>
        </authorList>
    </citation>
    <scope>NUCLEOTIDE SEQUENCE [LARGE SCALE GENOMIC DNA]</scope>
</reference>
<sequence length="857" mass="97148">MASSSTSNPTPPKKYDVFLSFRGEDTRFGFTSYLYDALKRKQILTFIDNELVRGEEISPSLLKAIEESKLSVIIFSENYASSKWCLEELEKILEWRKNNGQIVVPVFYLVDPSHVRNQNGSFGDAFARLIEEKALAMDKVQSFRNALNDAANLSGWGLEKFEGWEQNCATRVLQGCYGPSVLFDISTLIDKCLITVPHSMIKMHALLQEMALSIVRAESKNPGKRSRLCDTNDVVHVLKKKKGSDRIEGISLDTSELSREMHLESDAFAKMDRLRFLKFYGGNPFSGLHLPSSGLKYLSDELRYLHWTGFPSKSLPQNFNAENLVELDFYGSKIEKLWRGVQDLVNLRKINLSGCECLTELPDLSKANNLEFLGLQGCKSLIEVPSSFQCLDKLEVLYLDECYNIRSLPSRFDSKVFRAFTITRHPDMSKCPEIVSGIMNRLDLSETSIREVPPSITSTLEALSLRGCSNITRFPEGLGDIKDLILSRTAIEEVPSSIQFLIGLRILDMSGCSKLKSFPEITEPMKSLYSLNLSETGIKELPSSIHFLTRLQTLDMRGCSKLLSFPEIMEPLKHLGHLNLRETGIKELPSSIKYLISLRYLNVGGTPIRELPELPPSLWTLRAWDCASLEIVSIINLSNLEYGLNFSKCFKLDQKAVISDFLFKIQSRQIAFEGIEMVLPGSEIPEWLGDQGVGSSVTMKLPSNCHQLKGFAFCLVFLIPLIPPDNLLYKFIVDHEVVIDFEWHVRSKNGEHDDITFETGYDPCVFQFDKLYDSDHMFLKYEPLVFENQLSKYSGNEVTFEFYPVVESSHSESDNVRTLLGEIQKLCKLKRCGVYLHFDESIPSSISDENLSDQSLL</sequence>
<evidence type="ECO:0000256" key="1">
    <source>
        <dbReference type="ARBA" id="ARBA00022614"/>
    </source>
</evidence>
<dbReference type="Gene3D" id="3.80.10.10">
    <property type="entry name" value="Ribonuclease Inhibitor"/>
    <property type="match status" value="3"/>
</dbReference>
<dbReference type="GO" id="GO:0007165">
    <property type="term" value="P:signal transduction"/>
    <property type="evidence" value="ECO:0007669"/>
    <property type="project" value="InterPro"/>
</dbReference>
<dbReference type="AlphaFoldDB" id="A0AAV1QNQ3"/>
<feature type="domain" description="TIR" evidence="4">
    <location>
        <begin position="13"/>
        <end position="173"/>
    </location>
</feature>
<dbReference type="InterPro" id="IPR058192">
    <property type="entry name" value="WHD_ROQ1-like"/>
</dbReference>
<keyword evidence="1" id="KW-0433">Leucine-rich repeat</keyword>
<dbReference type="EMBL" id="CAWUPB010000026">
    <property type="protein sequence ID" value="CAK7322475.1"/>
    <property type="molecule type" value="Genomic_DNA"/>
</dbReference>
<accession>A0AAV1QNQ3</accession>
<keyword evidence="3" id="KW-0520">NAD</keyword>
<dbReference type="InterPro" id="IPR000157">
    <property type="entry name" value="TIR_dom"/>
</dbReference>
<evidence type="ECO:0000256" key="3">
    <source>
        <dbReference type="ARBA" id="ARBA00023027"/>
    </source>
</evidence>
<gene>
    <name evidence="5" type="ORF">DCAF_LOCUS85</name>
</gene>
<comment type="caution">
    <text evidence="5">The sequence shown here is derived from an EMBL/GenBank/DDBJ whole genome shotgun (WGS) entry which is preliminary data.</text>
</comment>
<dbReference type="PROSITE" id="PS50104">
    <property type="entry name" value="TIR"/>
    <property type="match status" value="1"/>
</dbReference>
<dbReference type="InterPro" id="IPR044974">
    <property type="entry name" value="Disease_R_plants"/>
</dbReference>
<dbReference type="InterPro" id="IPR045344">
    <property type="entry name" value="C-JID"/>
</dbReference>
<dbReference type="SUPFAM" id="SSF52058">
    <property type="entry name" value="L domain-like"/>
    <property type="match status" value="1"/>
</dbReference>
<dbReference type="InterPro" id="IPR032675">
    <property type="entry name" value="LRR_dom_sf"/>
</dbReference>
<dbReference type="Proteomes" id="UP001314170">
    <property type="component" value="Unassembled WGS sequence"/>
</dbReference>
<dbReference type="FunFam" id="3.80.10.10:FF:000386">
    <property type="entry name" value="Disease resistance protein RPS4"/>
    <property type="match status" value="1"/>
</dbReference>
<dbReference type="SMART" id="SM00255">
    <property type="entry name" value="TIR"/>
    <property type="match status" value="1"/>
</dbReference>
<dbReference type="FunFam" id="3.40.50.10140:FF:000007">
    <property type="entry name" value="Disease resistance protein (TIR-NBS-LRR class)"/>
    <property type="match status" value="1"/>
</dbReference>
<proteinExistence type="predicted"/>
<dbReference type="SUPFAM" id="SSF52200">
    <property type="entry name" value="Toll/Interleukin receptor TIR domain"/>
    <property type="match status" value="1"/>
</dbReference>
<evidence type="ECO:0000313" key="5">
    <source>
        <dbReference type="EMBL" id="CAK7322475.1"/>
    </source>
</evidence>
<dbReference type="Pfam" id="PF23282">
    <property type="entry name" value="WHD_ROQ1"/>
    <property type="match status" value="1"/>
</dbReference>
<evidence type="ECO:0000313" key="6">
    <source>
        <dbReference type="Proteomes" id="UP001314170"/>
    </source>
</evidence>
<dbReference type="Pfam" id="PF01582">
    <property type="entry name" value="TIR"/>
    <property type="match status" value="1"/>
</dbReference>
<evidence type="ECO:0000256" key="2">
    <source>
        <dbReference type="ARBA" id="ARBA00022737"/>
    </source>
</evidence>
<dbReference type="Gene3D" id="3.40.50.10140">
    <property type="entry name" value="Toll/interleukin-1 receptor homology (TIR) domain"/>
    <property type="match status" value="1"/>
</dbReference>
<dbReference type="GO" id="GO:0006952">
    <property type="term" value="P:defense response"/>
    <property type="evidence" value="ECO:0007669"/>
    <property type="project" value="InterPro"/>
</dbReference>
<dbReference type="PANTHER" id="PTHR11017:SF479">
    <property type="entry name" value="DISEASE RESISTANCE PROTEIN (TIR-NBS-LRR CLASS) FAMILY"/>
    <property type="match status" value="1"/>
</dbReference>
<dbReference type="PANTHER" id="PTHR11017">
    <property type="entry name" value="LEUCINE-RICH REPEAT-CONTAINING PROTEIN"/>
    <property type="match status" value="1"/>
</dbReference>
<keyword evidence="6" id="KW-1185">Reference proteome</keyword>
<protein>
    <recommendedName>
        <fullName evidence="4">TIR domain-containing protein</fullName>
    </recommendedName>
</protein>
<name>A0AAV1QNQ3_9ROSI</name>
<organism evidence="5 6">
    <name type="scientific">Dovyalis caffra</name>
    <dbReference type="NCBI Taxonomy" id="77055"/>
    <lineage>
        <taxon>Eukaryota</taxon>
        <taxon>Viridiplantae</taxon>
        <taxon>Streptophyta</taxon>
        <taxon>Embryophyta</taxon>
        <taxon>Tracheophyta</taxon>
        <taxon>Spermatophyta</taxon>
        <taxon>Magnoliopsida</taxon>
        <taxon>eudicotyledons</taxon>
        <taxon>Gunneridae</taxon>
        <taxon>Pentapetalae</taxon>
        <taxon>rosids</taxon>
        <taxon>fabids</taxon>
        <taxon>Malpighiales</taxon>
        <taxon>Salicaceae</taxon>
        <taxon>Flacourtieae</taxon>
        <taxon>Dovyalis</taxon>
    </lineage>
</organism>
<keyword evidence="2" id="KW-0677">Repeat</keyword>
<dbReference type="InterPro" id="IPR035897">
    <property type="entry name" value="Toll_tir_struct_dom_sf"/>
</dbReference>